<dbReference type="NCBIfam" id="TIGR03891">
    <property type="entry name" value="thiopep_ocin"/>
    <property type="match status" value="1"/>
</dbReference>
<dbReference type="AlphaFoldDB" id="A0AAU2GU77"/>
<evidence type="ECO:0000259" key="2">
    <source>
        <dbReference type="Pfam" id="PF04738"/>
    </source>
</evidence>
<proteinExistence type="predicted"/>
<gene>
    <name evidence="4" type="ORF">OHV25_02135</name>
</gene>
<name>A0AAU2GU77_9ACTN</name>
<dbReference type="Pfam" id="PF04738">
    <property type="entry name" value="Lant_dehydr_N"/>
    <property type="match status" value="1"/>
</dbReference>
<feature type="domain" description="Lantibiotic dehydratase N-terminal" evidence="2">
    <location>
        <begin position="53"/>
        <end position="706"/>
    </location>
</feature>
<evidence type="ECO:0000313" key="4">
    <source>
        <dbReference type="EMBL" id="WTU38440.1"/>
    </source>
</evidence>
<protein>
    <submittedName>
        <fullName evidence="4">Lantibiotic dehydratase</fullName>
    </submittedName>
</protein>
<reference evidence="4" key="1">
    <citation type="submission" date="2022-10" db="EMBL/GenBank/DDBJ databases">
        <title>The complete genomes of actinobacterial strains from the NBC collection.</title>
        <authorList>
            <person name="Joergensen T.S."/>
            <person name="Alvarez Arevalo M."/>
            <person name="Sterndorff E.B."/>
            <person name="Faurdal D."/>
            <person name="Vuksanovic O."/>
            <person name="Mourched A.-S."/>
            <person name="Charusanti P."/>
            <person name="Shaw S."/>
            <person name="Blin K."/>
            <person name="Weber T."/>
        </authorList>
    </citation>
    <scope>NUCLEOTIDE SEQUENCE</scope>
    <source>
        <strain evidence="4">NBC_00060</strain>
    </source>
</reference>
<evidence type="ECO:0000256" key="1">
    <source>
        <dbReference type="SAM" id="MobiDB-lite"/>
    </source>
</evidence>
<organism evidence="4">
    <name type="scientific">Streptomyces sp. NBC_00060</name>
    <dbReference type="NCBI Taxonomy" id="2975636"/>
    <lineage>
        <taxon>Bacteria</taxon>
        <taxon>Bacillati</taxon>
        <taxon>Actinomycetota</taxon>
        <taxon>Actinomycetes</taxon>
        <taxon>Kitasatosporales</taxon>
        <taxon>Streptomycetaceae</taxon>
        <taxon>Streptomyces</taxon>
    </lineage>
</organism>
<dbReference type="InterPro" id="IPR006827">
    <property type="entry name" value="Lant_deHydtase_N"/>
</dbReference>
<sequence length="1048" mass="113729">MGGQRRTQWDSQFTAIDPVLLRAPAQPLPERPDSPAGPTEADLARYVAEAALDPLLREAVELSSPSLARVLAADRPPTGDALRRAATAVGRYRLRMTTRPTPFGLLAGVGLARFGEAASVRWGGRHRAAVRPDLGWLAKVVKRLHQDPAVLPGLLLVADQQCVVRGSRLVLPYVPRDGDDTLEEVSVRHTPVVAEVLRNTASPVAFPELVAGVSEAFPTAPSDAVVNLVRTLVARGFLLTDLFPAPDSTDPLGHVRDRLPEDLSLRGELEGIRSELSRCEDLPAGGDGARLKALQVARERMTALCPSDHVLHVDLVLDADVVLPEAVREEFERAATALWRLSPPRTAPAHLRAYHRAFVERYGTERAVPVTELLDPADGLGPPDGYEHPAVPRPGADAEPRDGDLEDADRRRLLAELAAGALADLSPGAPLPEVVLDEALFARLAPPAPDGTAANRPPDAFELYAELTGSSAGRLDSGEFRIALSPVVGSDVAGATFGRFAAQLGGPELMARVSGAQAPTGEDGEPAPVHLEFTPARPRHANIARTPRWLGHRVVVSAFPDAAGPEALPLDDLVVHADLEGLSVRSRSLGRPVRVTAHHVLNQRTGAPNVARFLHEVGRLTGHRLWQPWDWGTAAANPALPRVRYGRTILAPASWRLTLPTAAYEEWCAALPEWRRRWGVPASVRLVTGDQRITLDLDLPWHQRLLYAHARTAETTLIQEETAAAGSGWLRSPEGAHTAELVVALRAKERPAPRPQMPPMAARRTPETVSLPGGDWLYARVDTPQARQDTVIEEWLPQLATALVDGIDRWFFIRYRDPEPHLRIRFHGESPARAAALLTVVRDWAAALRAAHLASGLRLETYDPELERYGGPEAMAAAERVFHADSLVALSAGAARGRPGPDRDLFSAVNTADIARHFLAGAGGPPADVWLPAAYPKSERDHRAFRENRAAVLRAIGPDRPAPAFSSPALALAWQRRAARLADHGALLAELRERDPDRMPPTPVAGSLIHMSHNRLIGIDPEAERRALALARGAFEAHHARRRAQEQR</sequence>
<dbReference type="EMBL" id="CP108253">
    <property type="protein sequence ID" value="WTU38440.1"/>
    <property type="molecule type" value="Genomic_DNA"/>
</dbReference>
<accession>A0AAU2GU77</accession>
<dbReference type="Pfam" id="PF14028">
    <property type="entry name" value="Lant_dehydr_C"/>
    <property type="match status" value="1"/>
</dbReference>
<feature type="region of interest" description="Disordered" evidence="1">
    <location>
        <begin position="376"/>
        <end position="404"/>
    </location>
</feature>
<feature type="domain" description="Thiopeptide-type bacteriocin biosynthesis" evidence="3">
    <location>
        <begin position="776"/>
        <end position="1032"/>
    </location>
</feature>
<dbReference type="InterPro" id="IPR023809">
    <property type="entry name" value="Thiopep_bacteriocin_synth_dom"/>
</dbReference>
<evidence type="ECO:0000259" key="3">
    <source>
        <dbReference type="Pfam" id="PF14028"/>
    </source>
</evidence>